<evidence type="ECO:0008006" key="4">
    <source>
        <dbReference type="Google" id="ProtNLM"/>
    </source>
</evidence>
<gene>
    <name evidence="2" type="ORF">H5410_011738</name>
</gene>
<keyword evidence="3" id="KW-1185">Reference proteome</keyword>
<feature type="compositionally biased region" description="Polar residues" evidence="1">
    <location>
        <begin position="65"/>
        <end position="78"/>
    </location>
</feature>
<sequence>MQRRSCGDIAIKDHFILIMQAKCLLMQDPNYKKGFKFDLWKMMEDFQKFKDIDVGKKKVRNQGSFLYHQSNSTSSQRPSGVKKAKMKRKVDEDRELKDRALKLKEFKEENKIILMNVDGIVDPNVREFVRQEQSLIIEKRSQQFQQPQQFLTPYNSYFNSIDGSRKNVSNY</sequence>
<proteinExistence type="predicted"/>
<dbReference type="AlphaFoldDB" id="A0A9J6APE2"/>
<reference evidence="2 3" key="1">
    <citation type="submission" date="2020-09" db="EMBL/GenBank/DDBJ databases">
        <title>De no assembly of potato wild relative species, Solanum commersonii.</title>
        <authorList>
            <person name="Cho K."/>
        </authorList>
    </citation>
    <scope>NUCLEOTIDE SEQUENCE [LARGE SCALE GENOMIC DNA]</scope>
    <source>
        <strain evidence="2">LZ3.2</strain>
        <tissue evidence="2">Leaf</tissue>
    </source>
</reference>
<evidence type="ECO:0000313" key="2">
    <source>
        <dbReference type="EMBL" id="KAG5626520.1"/>
    </source>
</evidence>
<dbReference type="OrthoDB" id="1751762at2759"/>
<evidence type="ECO:0000256" key="1">
    <source>
        <dbReference type="SAM" id="MobiDB-lite"/>
    </source>
</evidence>
<name>A0A9J6APE2_SOLCO</name>
<accession>A0A9J6APE2</accession>
<comment type="caution">
    <text evidence="2">The sequence shown here is derived from an EMBL/GenBank/DDBJ whole genome shotgun (WGS) entry which is preliminary data.</text>
</comment>
<protein>
    <recommendedName>
        <fullName evidence="4">No apical meristem-associated C-terminal domain-containing protein</fullName>
    </recommendedName>
</protein>
<dbReference type="EMBL" id="JACXVP010000002">
    <property type="protein sequence ID" value="KAG5626520.1"/>
    <property type="molecule type" value="Genomic_DNA"/>
</dbReference>
<feature type="region of interest" description="Disordered" evidence="1">
    <location>
        <begin position="65"/>
        <end position="93"/>
    </location>
</feature>
<organism evidence="2 3">
    <name type="scientific">Solanum commersonii</name>
    <name type="common">Commerson's wild potato</name>
    <name type="synonym">Commerson's nightshade</name>
    <dbReference type="NCBI Taxonomy" id="4109"/>
    <lineage>
        <taxon>Eukaryota</taxon>
        <taxon>Viridiplantae</taxon>
        <taxon>Streptophyta</taxon>
        <taxon>Embryophyta</taxon>
        <taxon>Tracheophyta</taxon>
        <taxon>Spermatophyta</taxon>
        <taxon>Magnoliopsida</taxon>
        <taxon>eudicotyledons</taxon>
        <taxon>Gunneridae</taxon>
        <taxon>Pentapetalae</taxon>
        <taxon>asterids</taxon>
        <taxon>lamiids</taxon>
        <taxon>Solanales</taxon>
        <taxon>Solanaceae</taxon>
        <taxon>Solanoideae</taxon>
        <taxon>Solaneae</taxon>
        <taxon>Solanum</taxon>
    </lineage>
</organism>
<dbReference type="Proteomes" id="UP000824120">
    <property type="component" value="Chromosome 2"/>
</dbReference>
<evidence type="ECO:0000313" key="3">
    <source>
        <dbReference type="Proteomes" id="UP000824120"/>
    </source>
</evidence>